<dbReference type="RefSeq" id="WP_353644249.1">
    <property type="nucleotide sequence ID" value="NZ_CP159253.1"/>
</dbReference>
<evidence type="ECO:0000256" key="2">
    <source>
        <dbReference type="SAM" id="Phobius"/>
    </source>
</evidence>
<organism evidence="3">
    <name type="scientific">Mesorhizobium sp. WSM2240</name>
    <dbReference type="NCBI Taxonomy" id="3228851"/>
    <lineage>
        <taxon>Bacteria</taxon>
        <taxon>Pseudomonadati</taxon>
        <taxon>Pseudomonadota</taxon>
        <taxon>Alphaproteobacteria</taxon>
        <taxon>Hyphomicrobiales</taxon>
        <taxon>Phyllobacteriaceae</taxon>
        <taxon>Mesorhizobium</taxon>
    </lineage>
</organism>
<keyword evidence="2" id="KW-0812">Transmembrane</keyword>
<dbReference type="InterPro" id="IPR010889">
    <property type="entry name" value="DUF1515"/>
</dbReference>
<reference evidence="3" key="1">
    <citation type="submission" date="2024-06" db="EMBL/GenBank/DDBJ databases">
        <title>Mesorhizobium karijinii sp. nov., a symbiont of the iconic Swainsona formosa from arid Australia.</title>
        <authorList>
            <person name="Hill Y.J."/>
            <person name="Watkin E.L.J."/>
            <person name="O'Hara G.W."/>
            <person name="Terpolilli J."/>
            <person name="Tye M.L."/>
            <person name="Kohlmeier M.G."/>
        </authorList>
    </citation>
    <scope>NUCLEOTIDE SEQUENCE</scope>
    <source>
        <strain evidence="3">WSM2240</strain>
    </source>
</reference>
<proteinExistence type="predicted"/>
<evidence type="ECO:0000256" key="1">
    <source>
        <dbReference type="SAM" id="Coils"/>
    </source>
</evidence>
<accession>A0AAU8CMU5</accession>
<keyword evidence="1" id="KW-0175">Coiled coil</keyword>
<sequence length="125" mass="13594">MAGLNDIYRLLGELTATVKAVNEKVDDLKEDIAVSEESSTKSRANMHRRLDEVVLRTNNIETNLTGVKSKVESVSEITDDVKAMKNKAEGAGTLGHWLIKIGIGVVSLAGWVIGLYTYITGRPPP</sequence>
<feature type="coiled-coil region" evidence="1">
    <location>
        <begin position="11"/>
        <end position="38"/>
    </location>
</feature>
<gene>
    <name evidence="3" type="ORF">ABVK50_23715</name>
</gene>
<feature type="transmembrane region" description="Helical" evidence="2">
    <location>
        <begin position="97"/>
        <end position="119"/>
    </location>
</feature>
<dbReference type="Pfam" id="PF07439">
    <property type="entry name" value="DUF1515"/>
    <property type="match status" value="1"/>
</dbReference>
<dbReference type="EMBL" id="CP159253">
    <property type="protein sequence ID" value="XCG48217.1"/>
    <property type="molecule type" value="Genomic_DNA"/>
</dbReference>
<protein>
    <submittedName>
        <fullName evidence="3">DUF1515 family protein</fullName>
    </submittedName>
</protein>
<keyword evidence="2" id="KW-0472">Membrane</keyword>
<name>A0AAU8CMU5_9HYPH</name>
<keyword evidence="2" id="KW-1133">Transmembrane helix</keyword>
<dbReference type="AlphaFoldDB" id="A0AAU8CMU5"/>
<evidence type="ECO:0000313" key="3">
    <source>
        <dbReference type="EMBL" id="XCG48217.1"/>
    </source>
</evidence>